<dbReference type="SUPFAM" id="SSF102114">
    <property type="entry name" value="Radical SAM enzymes"/>
    <property type="match status" value="1"/>
</dbReference>
<gene>
    <name evidence="1" type="ORF">M2283_000812</name>
</gene>
<accession>A0ABT6LB37</accession>
<proteinExistence type="predicted"/>
<dbReference type="RefSeq" id="WP_280874539.1">
    <property type="nucleotide sequence ID" value="NZ_JARXVH010000001.1"/>
</dbReference>
<organism evidence="1 2">
    <name type="scientific">Streptomyces pseudovenezuelae</name>
    <dbReference type="NCBI Taxonomy" id="67350"/>
    <lineage>
        <taxon>Bacteria</taxon>
        <taxon>Bacillati</taxon>
        <taxon>Actinomycetota</taxon>
        <taxon>Actinomycetes</taxon>
        <taxon>Kitasatosporales</taxon>
        <taxon>Streptomycetaceae</taxon>
        <taxon>Streptomyces</taxon>
        <taxon>Streptomyces aurantiacus group</taxon>
    </lineage>
</organism>
<dbReference type="Gene3D" id="3.20.20.70">
    <property type="entry name" value="Aldolase class I"/>
    <property type="match status" value="1"/>
</dbReference>
<evidence type="ECO:0008006" key="3">
    <source>
        <dbReference type="Google" id="ProtNLM"/>
    </source>
</evidence>
<dbReference type="InterPro" id="IPR058240">
    <property type="entry name" value="rSAM_sf"/>
</dbReference>
<protein>
    <recommendedName>
        <fullName evidence="3">Radical SAM protein</fullName>
    </recommendedName>
</protein>
<reference evidence="1 2" key="1">
    <citation type="submission" date="2023-04" db="EMBL/GenBank/DDBJ databases">
        <title>Forest soil microbial communities from Buena Vista Peninsula, Colon Province, Panama.</title>
        <authorList>
            <person name="Bouskill N."/>
        </authorList>
    </citation>
    <scope>NUCLEOTIDE SEQUENCE [LARGE SCALE GENOMIC DNA]</scope>
    <source>
        <strain evidence="1 2">GGS1</strain>
    </source>
</reference>
<dbReference type="InterPro" id="IPR013785">
    <property type="entry name" value="Aldolase_TIM"/>
</dbReference>
<name>A0ABT6LB37_9ACTN</name>
<dbReference type="Proteomes" id="UP001160499">
    <property type="component" value="Unassembled WGS sequence"/>
</dbReference>
<keyword evidence="2" id="KW-1185">Reference proteome</keyword>
<evidence type="ECO:0000313" key="2">
    <source>
        <dbReference type="Proteomes" id="UP001160499"/>
    </source>
</evidence>
<evidence type="ECO:0000313" key="1">
    <source>
        <dbReference type="EMBL" id="MDH6213533.1"/>
    </source>
</evidence>
<dbReference type="EMBL" id="JARXVH010000001">
    <property type="protein sequence ID" value="MDH6213533.1"/>
    <property type="molecule type" value="Genomic_DNA"/>
</dbReference>
<sequence length="446" mass="50035">MGSRTALVEDLMERFPHVPREAVFKEDLLRGGVAFDPSALSDNESGEVKPKSYFIFSFDHGTLPELGEAALRRPPEEIILTGGPYDLRRTVVSVRVNPASPYRVASDEHGVLGLYLDGKRIADVGVPPMPEYYRHKLANGKSVMEVAPTIQWGYLIYLTVFRVCQYFGAKEECQYCDINHNWRQHKAAGRPYTGVKDVEEVLEALEIIDRYDTAKVSTAYTLTGGAITKTVAGRDEADFYGHYAKAIEERFPGRWIGKVVAQALPKDDVQRFKDYGVQIYHPNYEVWDEYLFKLHCPGKERYVGRDEWHKRILDSAEIFGARNVIPNFVAGVEMAEPFGFKTVDEAIASTTEGLRFFMSQGITPRFTTWCPEPTTPLGKANPQGAPLEYHIRLLEAYRATMEDFGLQSPPGYGEPGPGRAVFSVSSFMDSLPAREDSPSAPEPTQV</sequence>
<dbReference type="NCBIfam" id="NF045502">
    <property type="entry name" value="variant_rSAM"/>
    <property type="match status" value="1"/>
</dbReference>
<comment type="caution">
    <text evidence="1">The sequence shown here is derived from an EMBL/GenBank/DDBJ whole genome shotgun (WGS) entry which is preliminary data.</text>
</comment>